<evidence type="ECO:0000256" key="1">
    <source>
        <dbReference type="ARBA" id="ARBA00004651"/>
    </source>
</evidence>
<dbReference type="Pfam" id="PF02653">
    <property type="entry name" value="BPD_transp_2"/>
    <property type="match status" value="1"/>
</dbReference>
<dbReference type="EMBL" id="UINC01002264">
    <property type="protein sequence ID" value="SUZ94766.1"/>
    <property type="molecule type" value="Genomic_DNA"/>
</dbReference>
<name>A0A381RSB0_9ZZZZ</name>
<feature type="transmembrane region" description="Helical" evidence="6">
    <location>
        <begin position="246"/>
        <end position="264"/>
    </location>
</feature>
<dbReference type="AlphaFoldDB" id="A0A381RSB0"/>
<evidence type="ECO:0000256" key="2">
    <source>
        <dbReference type="ARBA" id="ARBA00022475"/>
    </source>
</evidence>
<keyword evidence="5 6" id="KW-0472">Membrane</keyword>
<gene>
    <name evidence="7" type="ORF">METZ01_LOCUS47620</name>
</gene>
<dbReference type="PANTHER" id="PTHR47089:SF1">
    <property type="entry name" value="GUANOSINE ABC TRANSPORTER PERMEASE PROTEIN NUPP"/>
    <property type="match status" value="1"/>
</dbReference>
<evidence type="ECO:0000313" key="7">
    <source>
        <dbReference type="EMBL" id="SUZ94766.1"/>
    </source>
</evidence>
<evidence type="ECO:0008006" key="8">
    <source>
        <dbReference type="Google" id="ProtNLM"/>
    </source>
</evidence>
<keyword evidence="3 6" id="KW-0812">Transmembrane</keyword>
<proteinExistence type="predicted"/>
<feature type="transmembrane region" description="Helical" evidence="6">
    <location>
        <begin position="155"/>
        <end position="174"/>
    </location>
</feature>
<feature type="transmembrane region" description="Helical" evidence="6">
    <location>
        <begin position="72"/>
        <end position="90"/>
    </location>
</feature>
<feature type="transmembrane region" description="Helical" evidence="6">
    <location>
        <begin position="276"/>
        <end position="293"/>
    </location>
</feature>
<feature type="non-terminal residue" evidence="7">
    <location>
        <position position="1"/>
    </location>
</feature>
<accession>A0A381RSB0</accession>
<feature type="transmembrane region" description="Helical" evidence="6">
    <location>
        <begin position="325"/>
        <end position="344"/>
    </location>
</feature>
<comment type="subcellular location">
    <subcellularLocation>
        <location evidence="1">Cell membrane</location>
        <topology evidence="1">Multi-pass membrane protein</topology>
    </subcellularLocation>
</comment>
<evidence type="ECO:0000256" key="3">
    <source>
        <dbReference type="ARBA" id="ARBA00022692"/>
    </source>
</evidence>
<keyword evidence="2" id="KW-1003">Cell membrane</keyword>
<feature type="transmembrane region" description="Helical" evidence="6">
    <location>
        <begin position="300"/>
        <end position="319"/>
    </location>
</feature>
<keyword evidence="4 6" id="KW-1133">Transmembrane helix</keyword>
<feature type="transmembrane region" description="Helical" evidence="6">
    <location>
        <begin position="97"/>
        <end position="113"/>
    </location>
</feature>
<feature type="transmembrane region" description="Helical" evidence="6">
    <location>
        <begin position="26"/>
        <end position="44"/>
    </location>
</feature>
<protein>
    <recommendedName>
        <fullName evidence="8">ABC transporter permease</fullName>
    </recommendedName>
</protein>
<dbReference type="GO" id="GO:0022857">
    <property type="term" value="F:transmembrane transporter activity"/>
    <property type="evidence" value="ECO:0007669"/>
    <property type="project" value="InterPro"/>
</dbReference>
<evidence type="ECO:0000256" key="4">
    <source>
        <dbReference type="ARBA" id="ARBA00022989"/>
    </source>
</evidence>
<evidence type="ECO:0000256" key="6">
    <source>
        <dbReference type="SAM" id="Phobius"/>
    </source>
</evidence>
<reference evidence="7" key="1">
    <citation type="submission" date="2018-05" db="EMBL/GenBank/DDBJ databases">
        <authorList>
            <person name="Lanie J.A."/>
            <person name="Ng W.-L."/>
            <person name="Kazmierczak K.M."/>
            <person name="Andrzejewski T.M."/>
            <person name="Davidsen T.M."/>
            <person name="Wayne K.J."/>
            <person name="Tettelin H."/>
            <person name="Glass J.I."/>
            <person name="Rusch D."/>
            <person name="Podicherti R."/>
            <person name="Tsui H.-C.T."/>
            <person name="Winkler M.E."/>
        </authorList>
    </citation>
    <scope>NUCLEOTIDE SEQUENCE</scope>
</reference>
<organism evidence="7">
    <name type="scientific">marine metagenome</name>
    <dbReference type="NCBI Taxonomy" id="408172"/>
    <lineage>
        <taxon>unclassified sequences</taxon>
        <taxon>metagenomes</taxon>
        <taxon>ecological metagenomes</taxon>
    </lineage>
</organism>
<sequence length="352" mass="37576">VQSPISLQQAQGIAFTLTDRPIVRSLLAIVFAFVVFAIFIAVIGRDPVEIYGKMFEGTLGSKVGLSEVGVRMIPFVLTALAASIPARVGLINVGGEGQLYIGAWAATGVALYVDLPTIWLMLPAMAAAGFVGGAIWGGIAIFLRHWRNVNEVISTLLSNYVAILFVNVFVFGAWKNPTGFGYPYTSNFEVASILPNIADTRLHYGLVLPVIGIIATYLFLSRTRWGANMRAVGGNSDAARRRGIPVLRYIIIAMLVGGGLAGLAGMSEVSGIQHHLRPGISNNLGFMGFLASWMANHNPIAIIGTCFLIAAIVVGGDVLQFSGNLPSAAMLILIGLVLFSVLGFRRMERKAE</sequence>
<dbReference type="CDD" id="cd06580">
    <property type="entry name" value="TM_PBP1_transp_TpRbsC_like"/>
    <property type="match status" value="1"/>
</dbReference>
<dbReference type="PANTHER" id="PTHR47089">
    <property type="entry name" value="ABC TRANSPORTER, PERMEASE PROTEIN"/>
    <property type="match status" value="1"/>
</dbReference>
<feature type="transmembrane region" description="Helical" evidence="6">
    <location>
        <begin position="202"/>
        <end position="220"/>
    </location>
</feature>
<evidence type="ECO:0000256" key="5">
    <source>
        <dbReference type="ARBA" id="ARBA00023136"/>
    </source>
</evidence>
<feature type="transmembrane region" description="Helical" evidence="6">
    <location>
        <begin position="119"/>
        <end position="143"/>
    </location>
</feature>
<dbReference type="GO" id="GO:0005886">
    <property type="term" value="C:plasma membrane"/>
    <property type="evidence" value="ECO:0007669"/>
    <property type="project" value="UniProtKB-SubCell"/>
</dbReference>
<dbReference type="InterPro" id="IPR001851">
    <property type="entry name" value="ABC_transp_permease"/>
</dbReference>